<evidence type="ECO:0000256" key="1">
    <source>
        <dbReference type="SAM" id="SignalP"/>
    </source>
</evidence>
<dbReference type="Pfam" id="PF03392">
    <property type="entry name" value="OS-D"/>
    <property type="match status" value="1"/>
</dbReference>
<evidence type="ECO:0000313" key="2">
    <source>
        <dbReference type="EMBL" id="KAK7863843.1"/>
    </source>
</evidence>
<organism evidence="2 3">
    <name type="scientific">Gryllus longicercus</name>
    <dbReference type="NCBI Taxonomy" id="2509291"/>
    <lineage>
        <taxon>Eukaryota</taxon>
        <taxon>Metazoa</taxon>
        <taxon>Ecdysozoa</taxon>
        <taxon>Arthropoda</taxon>
        <taxon>Hexapoda</taxon>
        <taxon>Insecta</taxon>
        <taxon>Pterygota</taxon>
        <taxon>Neoptera</taxon>
        <taxon>Polyneoptera</taxon>
        <taxon>Orthoptera</taxon>
        <taxon>Ensifera</taxon>
        <taxon>Gryllidea</taxon>
        <taxon>Grylloidea</taxon>
        <taxon>Gryllidae</taxon>
        <taxon>Gryllinae</taxon>
        <taxon>Gryllus</taxon>
    </lineage>
</organism>
<dbReference type="InterPro" id="IPR005055">
    <property type="entry name" value="A10/PebIII"/>
</dbReference>
<evidence type="ECO:0000313" key="3">
    <source>
        <dbReference type="Proteomes" id="UP001378592"/>
    </source>
</evidence>
<dbReference type="Proteomes" id="UP001378592">
    <property type="component" value="Unassembled WGS sequence"/>
</dbReference>
<dbReference type="AlphaFoldDB" id="A0AAN9VHD7"/>
<dbReference type="InterPro" id="IPR036682">
    <property type="entry name" value="OS_D_A10/PebIII_sf"/>
</dbReference>
<reference evidence="2 3" key="1">
    <citation type="submission" date="2024-03" db="EMBL/GenBank/DDBJ databases">
        <title>The genome assembly and annotation of the cricket Gryllus longicercus Weissman &amp; Gray.</title>
        <authorList>
            <person name="Szrajer S."/>
            <person name="Gray D."/>
            <person name="Ylla G."/>
        </authorList>
    </citation>
    <scope>NUCLEOTIDE SEQUENCE [LARGE SCALE GENOMIC DNA]</scope>
    <source>
        <strain evidence="2">DAG 2021-001</strain>
        <tissue evidence="2">Whole body minus gut</tissue>
    </source>
</reference>
<dbReference type="Gene3D" id="1.10.2080.10">
    <property type="entry name" value="Insect odorant-binding protein A10/Ejaculatory bulb-specific protein 3"/>
    <property type="match status" value="1"/>
</dbReference>
<comment type="caution">
    <text evidence="2">The sequence shown here is derived from an EMBL/GenBank/DDBJ whole genome shotgun (WGS) entry which is preliminary data.</text>
</comment>
<dbReference type="PANTHER" id="PTHR11257">
    <property type="entry name" value="CHEMOSENSORY PROTEIN-RELATED"/>
    <property type="match status" value="1"/>
</dbReference>
<feature type="signal peptide" evidence="1">
    <location>
        <begin position="1"/>
        <end position="20"/>
    </location>
</feature>
<feature type="chain" id="PRO_5043036096" description="Chemosensory protein" evidence="1">
    <location>
        <begin position="21"/>
        <end position="131"/>
    </location>
</feature>
<dbReference type="EMBL" id="JAZDUA010000218">
    <property type="protein sequence ID" value="KAK7863843.1"/>
    <property type="molecule type" value="Genomic_DNA"/>
</dbReference>
<name>A0AAN9VHD7_9ORTH</name>
<proteinExistence type="predicted"/>
<dbReference type="PANTHER" id="PTHR11257:SF13">
    <property type="entry name" value="GEO07322P1"/>
    <property type="match status" value="1"/>
</dbReference>
<sequence length="131" mass="14668">MSRLALSLLALALLALAARAAEPKYTNKFDNIDIDRILGNERVLTSYIRCMMEEGPCTNEGRELRKTLPDALKTGCTKCNEKQKTLAEKVIKHLTAARKADWERLAAKYDPEGLYKQRYAELLATVTPPSA</sequence>
<protein>
    <recommendedName>
        <fullName evidence="4">Chemosensory protein</fullName>
    </recommendedName>
</protein>
<accession>A0AAN9VHD7</accession>
<gene>
    <name evidence="2" type="ORF">R5R35_003327</name>
</gene>
<evidence type="ECO:0008006" key="4">
    <source>
        <dbReference type="Google" id="ProtNLM"/>
    </source>
</evidence>
<keyword evidence="1" id="KW-0732">Signal</keyword>
<keyword evidence="3" id="KW-1185">Reference proteome</keyword>
<dbReference type="SUPFAM" id="SSF100910">
    <property type="entry name" value="Chemosensory protein Csp2"/>
    <property type="match status" value="1"/>
</dbReference>